<organism evidence="1 2">
    <name type="scientific">Pythium insidiosum</name>
    <name type="common">Pythiosis disease agent</name>
    <dbReference type="NCBI Taxonomy" id="114742"/>
    <lineage>
        <taxon>Eukaryota</taxon>
        <taxon>Sar</taxon>
        <taxon>Stramenopiles</taxon>
        <taxon>Oomycota</taxon>
        <taxon>Peronosporomycetes</taxon>
        <taxon>Pythiales</taxon>
        <taxon>Pythiaceae</taxon>
        <taxon>Pythium</taxon>
    </lineage>
</organism>
<accession>A0AAD5Q3L4</accession>
<proteinExistence type="predicted"/>
<comment type="caution">
    <text evidence="1">The sequence shown here is derived from an EMBL/GenBank/DDBJ whole genome shotgun (WGS) entry which is preliminary data.</text>
</comment>
<dbReference type="PANTHER" id="PTHR40280:SF1">
    <property type="entry name" value="VOC DOMAIN-CONTAINING PROTEIN"/>
    <property type="match status" value="1"/>
</dbReference>
<name>A0AAD5Q3L4_PYTIN</name>
<protein>
    <recommendedName>
        <fullName evidence="3">VOC domain-containing protein</fullName>
    </recommendedName>
</protein>
<evidence type="ECO:0000313" key="1">
    <source>
        <dbReference type="EMBL" id="KAJ0395233.1"/>
    </source>
</evidence>
<dbReference type="AlphaFoldDB" id="A0AAD5Q3L4"/>
<evidence type="ECO:0008006" key="3">
    <source>
        <dbReference type="Google" id="ProtNLM"/>
    </source>
</evidence>
<keyword evidence="2" id="KW-1185">Reference proteome</keyword>
<dbReference type="Proteomes" id="UP001209570">
    <property type="component" value="Unassembled WGS sequence"/>
</dbReference>
<gene>
    <name evidence="1" type="ORF">P43SY_007132</name>
</gene>
<evidence type="ECO:0000313" key="2">
    <source>
        <dbReference type="Proteomes" id="UP001209570"/>
    </source>
</evidence>
<sequence length="358" mass="41693">MATAPEPTLSKEEVYKLMEECGNIKLLEHINLSNTDKCTELAPVNTFYMKGLQCARDPRLSFHFWANFGVRTQFHLFTSQKANECINGSVYLYVPDLDQIEKSLESVKSDLEGTRFAFERINRGAKTTIDYPREKWQQLFDKNEYDHIKANDPYGNEIILSVTPRHYRAVLHALGGELPYEANVAPVPEGFPFVVYPVRPGVAEGISRYFEHYLGAKTFVTKLSESGNETLYSTTVRCGPLQAVVFVESESERNNKGEYDGHHLCIYIDRFEELYHLAYNEKMNHNNYLFFDRCGTWEEAKKDQQYRILNCIDPVDKSFLWSLELEIRSVQHFRYLIHRPDVTPEEEEENEAKRKKNL</sequence>
<dbReference type="EMBL" id="JAKCXM010000356">
    <property type="protein sequence ID" value="KAJ0395233.1"/>
    <property type="molecule type" value="Genomic_DNA"/>
</dbReference>
<dbReference type="PANTHER" id="PTHR40280">
    <property type="entry name" value="BLR6907 PROTEIN"/>
    <property type="match status" value="1"/>
</dbReference>
<reference evidence="1" key="1">
    <citation type="submission" date="2021-12" db="EMBL/GenBank/DDBJ databases">
        <title>Prjna785345.</title>
        <authorList>
            <person name="Rujirawat T."/>
            <person name="Krajaejun T."/>
        </authorList>
    </citation>
    <scope>NUCLEOTIDE SEQUENCE</scope>
    <source>
        <strain evidence="1">Pi057C3</strain>
    </source>
</reference>